<dbReference type="EMBL" id="JAMQGP010000008">
    <property type="protein sequence ID" value="MCM2681008.1"/>
    <property type="molecule type" value="Genomic_DNA"/>
</dbReference>
<dbReference type="RefSeq" id="WP_251262483.1">
    <property type="nucleotide sequence ID" value="NZ_JAMQGP010000008.1"/>
</dbReference>
<proteinExistence type="predicted"/>
<reference evidence="1 2" key="1">
    <citation type="journal article" date="2013" name="Antonie Van Leeuwenhoek">
        <title>Echinimonas agarilytica gen. nov., sp. nov., a new gammaproteobacterium isolated from the sea urchin Strongylocentrotus intermedius.</title>
        <authorList>
            <person name="Nedashkovskaya O.I."/>
            <person name="Stenkova A.M."/>
            <person name="Zhukova N.V."/>
            <person name="Van Trappen S."/>
            <person name="Lee J.S."/>
            <person name="Kim S.B."/>
        </authorList>
    </citation>
    <scope>NUCLEOTIDE SEQUENCE [LARGE SCALE GENOMIC DNA]</scope>
    <source>
        <strain evidence="1 2">KMM 6351</strain>
    </source>
</reference>
<name>A0AA42B8Y0_9GAMM</name>
<sequence>MIDEVELDRWQYTRTLTSNDLTRVLRHNPQQSEFAGWSLVELNGEVPNIETQWSFLQKYIDSGQYKSQSQLTRLVQPNSLNLLQNNEKKSVYSFTPNMPNFIDQQGFDGKLWFDIQHQYVTRLRISAKEPVMSASGLKFSAFELEMKFDQVKGFVVPQEIATRLTAQLNGVNAFSQNNIQKYSDFRLINPPPTLAEMLTD</sequence>
<dbReference type="Proteomes" id="UP001165393">
    <property type="component" value="Unassembled WGS sequence"/>
</dbReference>
<evidence type="ECO:0000313" key="1">
    <source>
        <dbReference type="EMBL" id="MCM2681008.1"/>
    </source>
</evidence>
<organism evidence="1 2">
    <name type="scientific">Echinimonas agarilytica</name>
    <dbReference type="NCBI Taxonomy" id="1215918"/>
    <lineage>
        <taxon>Bacteria</taxon>
        <taxon>Pseudomonadati</taxon>
        <taxon>Pseudomonadota</taxon>
        <taxon>Gammaproteobacteria</taxon>
        <taxon>Alteromonadales</taxon>
        <taxon>Echinimonadaceae</taxon>
        <taxon>Echinimonas</taxon>
    </lineage>
</organism>
<comment type="caution">
    <text evidence="1">The sequence shown here is derived from an EMBL/GenBank/DDBJ whole genome shotgun (WGS) entry which is preliminary data.</text>
</comment>
<dbReference type="AlphaFoldDB" id="A0AA42B8Y0"/>
<keyword evidence="2" id="KW-1185">Reference proteome</keyword>
<protein>
    <submittedName>
        <fullName evidence="1">Uncharacterized protein</fullName>
    </submittedName>
</protein>
<evidence type="ECO:0000313" key="2">
    <source>
        <dbReference type="Proteomes" id="UP001165393"/>
    </source>
</evidence>
<gene>
    <name evidence="1" type="ORF">NAF29_15240</name>
</gene>
<accession>A0AA42B8Y0</accession>